<dbReference type="GO" id="GO:0005694">
    <property type="term" value="C:chromosome"/>
    <property type="evidence" value="ECO:0007669"/>
    <property type="project" value="UniProtKB-SubCell"/>
</dbReference>
<dbReference type="Pfam" id="PF17407">
    <property type="entry name" value="Nrap_D6"/>
    <property type="match status" value="1"/>
</dbReference>
<dbReference type="OrthoDB" id="10251401at2759"/>
<evidence type="ECO:0000256" key="4">
    <source>
        <dbReference type="ARBA" id="ARBA00016437"/>
    </source>
</evidence>
<feature type="region of interest" description="Disordered" evidence="11">
    <location>
        <begin position="1094"/>
        <end position="1126"/>
    </location>
</feature>
<evidence type="ECO:0000259" key="13">
    <source>
        <dbReference type="Pfam" id="PF17403"/>
    </source>
</evidence>
<evidence type="ECO:0000313" key="18">
    <source>
        <dbReference type="EMBL" id="RZF33027.1"/>
    </source>
</evidence>
<comment type="similarity">
    <text evidence="3 10">Belongs to the NRAP family.</text>
</comment>
<keyword evidence="7 10" id="KW-0539">Nucleus</keyword>
<dbReference type="InterPro" id="IPR035082">
    <property type="entry name" value="Nrap_D1"/>
</dbReference>
<organism evidence="18 19">
    <name type="scientific">Laodelphax striatellus</name>
    <name type="common">Small brown planthopper</name>
    <name type="synonym">Delphax striatella</name>
    <dbReference type="NCBI Taxonomy" id="195883"/>
    <lineage>
        <taxon>Eukaryota</taxon>
        <taxon>Metazoa</taxon>
        <taxon>Ecdysozoa</taxon>
        <taxon>Arthropoda</taxon>
        <taxon>Hexapoda</taxon>
        <taxon>Insecta</taxon>
        <taxon>Pterygota</taxon>
        <taxon>Neoptera</taxon>
        <taxon>Paraneoptera</taxon>
        <taxon>Hemiptera</taxon>
        <taxon>Auchenorrhyncha</taxon>
        <taxon>Fulgoroidea</taxon>
        <taxon>Delphacidae</taxon>
        <taxon>Criomorphinae</taxon>
        <taxon>Laodelphax</taxon>
    </lineage>
</organism>
<evidence type="ECO:0000259" key="16">
    <source>
        <dbReference type="Pfam" id="PF17406"/>
    </source>
</evidence>
<dbReference type="InterPro" id="IPR035368">
    <property type="entry name" value="Nrap_D3"/>
</dbReference>
<evidence type="ECO:0000259" key="15">
    <source>
        <dbReference type="Pfam" id="PF17405"/>
    </source>
</evidence>
<evidence type="ECO:0000313" key="19">
    <source>
        <dbReference type="Proteomes" id="UP000291343"/>
    </source>
</evidence>
<comment type="subcellular location">
    <subcellularLocation>
        <location evidence="1">Chromosome</location>
    </subcellularLocation>
    <subcellularLocation>
        <location evidence="2 10">Nucleus</location>
        <location evidence="2 10">Nucleolus</location>
    </subcellularLocation>
</comment>
<dbReference type="Proteomes" id="UP000291343">
    <property type="component" value="Unassembled WGS sequence"/>
</dbReference>
<dbReference type="Pfam" id="PF17404">
    <property type="entry name" value="Nrap_D3"/>
    <property type="match status" value="1"/>
</dbReference>
<dbReference type="GO" id="GO:0006409">
    <property type="term" value="P:tRNA export from nucleus"/>
    <property type="evidence" value="ECO:0007669"/>
    <property type="project" value="TreeGrafter"/>
</dbReference>
<feature type="domain" description="Nrap protein" evidence="15">
    <location>
        <begin position="714"/>
        <end position="908"/>
    </location>
</feature>
<evidence type="ECO:0000256" key="5">
    <source>
        <dbReference type="ARBA" id="ARBA00022454"/>
    </source>
</evidence>
<keyword evidence="5" id="KW-0158">Chromosome</keyword>
<protein>
    <recommendedName>
        <fullName evidence="4 10">Nucleolar protein 6</fullName>
    </recommendedName>
</protein>
<evidence type="ECO:0000259" key="12">
    <source>
        <dbReference type="Pfam" id="PF03813"/>
    </source>
</evidence>
<dbReference type="Pfam" id="PF17405">
    <property type="entry name" value="Nrap_D4"/>
    <property type="match status" value="1"/>
</dbReference>
<dbReference type="Gene3D" id="1.10.1410.10">
    <property type="match status" value="2"/>
</dbReference>
<dbReference type="GO" id="GO:0034456">
    <property type="term" value="C:UTP-C complex"/>
    <property type="evidence" value="ECO:0007669"/>
    <property type="project" value="TreeGrafter"/>
</dbReference>
<dbReference type="PANTHER" id="PTHR17972:SF0">
    <property type="entry name" value="NUCLEOLAR PROTEIN 6"/>
    <property type="match status" value="1"/>
</dbReference>
<comment type="caution">
    <text evidence="18">The sequence shown here is derived from an EMBL/GenBank/DDBJ whole genome shotgun (WGS) entry which is preliminary data.</text>
</comment>
<evidence type="ECO:0000259" key="17">
    <source>
        <dbReference type="Pfam" id="PF17407"/>
    </source>
</evidence>
<dbReference type="GO" id="GO:0032545">
    <property type="term" value="C:CURI complex"/>
    <property type="evidence" value="ECO:0007669"/>
    <property type="project" value="TreeGrafter"/>
</dbReference>
<evidence type="ECO:0000256" key="6">
    <source>
        <dbReference type="ARBA" id="ARBA00022884"/>
    </source>
</evidence>
<feature type="compositionally biased region" description="Basic residues" evidence="11">
    <location>
        <begin position="1103"/>
        <end position="1113"/>
    </location>
</feature>
<feature type="domain" description="Nrap protein" evidence="14">
    <location>
        <begin position="519"/>
        <end position="686"/>
    </location>
</feature>
<dbReference type="GO" id="GO:0032040">
    <property type="term" value="C:small-subunit processome"/>
    <property type="evidence" value="ECO:0007669"/>
    <property type="project" value="TreeGrafter"/>
</dbReference>
<dbReference type="Pfam" id="PF17403">
    <property type="entry name" value="Nrap_D2"/>
    <property type="match status" value="1"/>
</dbReference>
<dbReference type="FunFam" id="1.10.1410.10:FF:000006">
    <property type="entry name" value="Nucleolar protein 6"/>
    <property type="match status" value="1"/>
</dbReference>
<keyword evidence="19" id="KW-1185">Reference proteome</keyword>
<dbReference type="Pfam" id="PF03813">
    <property type="entry name" value="Nrap"/>
    <property type="match status" value="1"/>
</dbReference>
<dbReference type="Pfam" id="PF17406">
    <property type="entry name" value="Nrap_D5"/>
    <property type="match status" value="1"/>
</dbReference>
<dbReference type="Gene3D" id="3.30.70.3030">
    <property type="match status" value="1"/>
</dbReference>
<feature type="domain" description="Nrap protein" evidence="16">
    <location>
        <begin position="911"/>
        <end position="1069"/>
    </location>
</feature>
<feature type="domain" description="Nrap protein" evidence="12">
    <location>
        <begin position="207"/>
        <end position="369"/>
    </location>
</feature>
<evidence type="ECO:0000256" key="8">
    <source>
        <dbReference type="ARBA" id="ARBA00035000"/>
    </source>
</evidence>
<evidence type="ECO:0000256" key="11">
    <source>
        <dbReference type="SAM" id="MobiDB-lite"/>
    </source>
</evidence>
<dbReference type="GO" id="GO:0006364">
    <property type="term" value="P:rRNA processing"/>
    <property type="evidence" value="ECO:0007669"/>
    <property type="project" value="TreeGrafter"/>
</dbReference>
<gene>
    <name evidence="18" type="ORF">LSTR_LSTR007588</name>
</gene>
<dbReference type="SMR" id="A0A482WHP4"/>
<evidence type="ECO:0000256" key="3">
    <source>
        <dbReference type="ARBA" id="ARBA00006674"/>
    </source>
</evidence>
<name>A0A482WHP4_LAOST</name>
<feature type="compositionally biased region" description="Polar residues" evidence="11">
    <location>
        <begin position="1"/>
        <end position="20"/>
    </location>
</feature>
<reference evidence="18 19" key="1">
    <citation type="journal article" date="2017" name="Gigascience">
        <title>Genome sequence of the small brown planthopper, Laodelphax striatellus.</title>
        <authorList>
            <person name="Zhu J."/>
            <person name="Jiang F."/>
            <person name="Wang X."/>
            <person name="Yang P."/>
            <person name="Bao Y."/>
            <person name="Zhao W."/>
            <person name="Wang W."/>
            <person name="Lu H."/>
            <person name="Wang Q."/>
            <person name="Cui N."/>
            <person name="Li J."/>
            <person name="Chen X."/>
            <person name="Luo L."/>
            <person name="Yu J."/>
            <person name="Kang L."/>
            <person name="Cui F."/>
        </authorList>
    </citation>
    <scope>NUCLEOTIDE SEQUENCE [LARGE SCALE GENOMIC DNA]</scope>
    <source>
        <strain evidence="18">Lst14</strain>
    </source>
</reference>
<evidence type="ECO:0000256" key="10">
    <source>
        <dbReference type="RuleBase" id="RU364032"/>
    </source>
</evidence>
<comment type="subunit">
    <text evidence="9">Part of the small subunit (SSU) processome, composed of more than 70 proteins and the RNA chaperone small nucleolar RNA (snoRNA) U3.</text>
</comment>
<dbReference type="AlphaFoldDB" id="A0A482WHP4"/>
<evidence type="ECO:0000256" key="2">
    <source>
        <dbReference type="ARBA" id="ARBA00004604"/>
    </source>
</evidence>
<dbReference type="InterPro" id="IPR035371">
    <property type="entry name" value="Nrap_D6"/>
</dbReference>
<dbReference type="FunCoup" id="A0A482WHP4">
    <property type="interactions" value="1523"/>
</dbReference>
<dbReference type="FunFam" id="1.10.1410.10:FF:000005">
    <property type="entry name" value="Nucleolar protein 6"/>
    <property type="match status" value="1"/>
</dbReference>
<dbReference type="STRING" id="195883.A0A482WHP4"/>
<dbReference type="InParanoid" id="A0A482WHP4"/>
<dbReference type="GO" id="GO:0003723">
    <property type="term" value="F:RNA binding"/>
    <property type="evidence" value="ECO:0007669"/>
    <property type="project" value="UniProtKB-KW"/>
</dbReference>
<feature type="compositionally biased region" description="Acidic residues" evidence="11">
    <location>
        <begin position="21"/>
        <end position="62"/>
    </location>
</feature>
<feature type="domain" description="Nrap protein" evidence="13">
    <location>
        <begin position="376"/>
        <end position="515"/>
    </location>
</feature>
<accession>A0A482WHP4</accession>
<dbReference type="EMBL" id="QKKF02035262">
    <property type="protein sequence ID" value="RZF33027.1"/>
    <property type="molecule type" value="Genomic_DNA"/>
</dbReference>
<dbReference type="InterPro" id="IPR035369">
    <property type="entry name" value="Nrap_D4"/>
</dbReference>
<evidence type="ECO:0000256" key="7">
    <source>
        <dbReference type="ARBA" id="ARBA00023242"/>
    </source>
</evidence>
<comment type="function">
    <text evidence="8">Part of the small subunit (SSU) processome, first precursor of the small eukaryotic ribosomal subunit. During the assembly of the SSU processome in the nucleolus, many ribosome biogenesis factors, an RNA chaperone and ribosomal proteins associate with the nascent pre-rRNA and work in concert to generate RNA folding, modifications, rearrangements and cleavage as well as targeted degradation of pre-ribosomal RNA by the RNA exosome.</text>
</comment>
<dbReference type="InterPro" id="IPR035370">
    <property type="entry name" value="Nrap_D5"/>
</dbReference>
<sequence length="1229" mass="138242">MSPRFTVSVSRKQENVPEQTSNDEEGDSDEFLDDLEEDDDGDYDDNDDNDDDDEDIEEELEKDESTKPGKRKAPNDPQDEEEASKKKKKKTAVSRAPPTVEEMTRLRETETLFHSNLFRMQIEQLLKEVRTKKRERRSARIWLEGVMKHLSQADASCKTPVKRKAKYPLPKLPDDPKETEFKYEKPVDLKIIGSFASAICIGPEIGIDVAVYMPKSIFAKEDYLNARYLKKRARYLCCLADLLLQLDSVDQSERTPRFCLLSSNPLKPVLSFSPSTSASAAGGTNSGPEVTCGSETWISKVTVYLHAVPETGAFKAARFTPEKNNVRNGWWLQNDVIVSEGDLTPTPNYNYSIARDIALEANESLQKQIYEENPNLRDALLLLRVWLRQRQLDKGYGSFSGHLLSMFVVHLFRMRKLNAQMSSYQVMRNTWLALQQSDWLSAGGPALFQPPANQSAALDWHQHYEVVFVDVTGFVNLAAELGRCTYLRVKEEAELALKYLENPSLDSFQVLFMTKMPFLHQYDHIVKIKNCGKTLAKWINDGDKLFPLSKQLDRLLDARSAFLEVLTQHLQRGLGRRVDQIAIDCLEQSSWSVRTGPAQRTSKGEEVVVGLRLNTEHALMVLEKGPVTFLPEAIEFRAFWGEKSELRRFQDGTICEAIAWDQAGVSPTRRRLITRTIVRYLLETKLRLARDCFTYIADQVERVLAEQSADCDLATAQQRAVAVLDSLARQMIDIEDLPLSLASVQGVSDLVRLCAARVPDAVPKSATAASLQPVISEVGEIVLDAGPVRMAPRSVEPIDAVIQLGLSKKWPEDLAAIHRIKAAFYIELAKKLYERHKLVARPFPDYLIVWKDDYAFRMRVVYQQEIGLMKAVVGEGGVTAFKDNPQSLAMERDLVHLPLINSVLAGLSKQHAAFGPAVALSKRWLRAHLVDAILFPDTALELLVAQLFVAALPFAVAAQPQLAFVRLLRKLATSNWCTDPVVVNFNGEMSRDDINEIEEVFRAGREIGSLPPLFLATNHDRSGAVFTRQAPSLPLLYHVAKIAKASLGVLENQLIAGQPSADYKLIFRPPLDFFDWLIHIDAAMNLSAVQSIDGVEKQTDTKKNRRKKNKNNGHQKGFNAGQKGSNCSSNNQTLPLIDFCPVKCYLKELRSNYDELALFFHDSYGGCTIGVLFKPQARQMKEFKVSHFNARKAVIEGGKPKLQLNLDAILEDFKALGKGVVKEIIVNRK</sequence>
<evidence type="ECO:0000256" key="9">
    <source>
        <dbReference type="ARBA" id="ARBA00035020"/>
    </source>
</evidence>
<feature type="domain" description="Nrap protein" evidence="17">
    <location>
        <begin position="1072"/>
        <end position="1224"/>
    </location>
</feature>
<dbReference type="InterPro" id="IPR005554">
    <property type="entry name" value="NOL6/Upt22"/>
</dbReference>
<proteinExistence type="inferred from homology"/>
<evidence type="ECO:0000256" key="1">
    <source>
        <dbReference type="ARBA" id="ARBA00004286"/>
    </source>
</evidence>
<dbReference type="InterPro" id="IPR035367">
    <property type="entry name" value="Nrap_D2"/>
</dbReference>
<dbReference type="PANTHER" id="PTHR17972">
    <property type="entry name" value="NUCLEOLAR RNA-ASSOCIATED PROTEIN"/>
    <property type="match status" value="1"/>
</dbReference>
<feature type="region of interest" description="Disordered" evidence="11">
    <location>
        <begin position="1"/>
        <end position="107"/>
    </location>
</feature>
<evidence type="ECO:0000259" key="14">
    <source>
        <dbReference type="Pfam" id="PF17404"/>
    </source>
</evidence>
<keyword evidence="6 10" id="KW-0694">RNA-binding</keyword>